<dbReference type="EMBL" id="JXMU01000012">
    <property type="protein sequence ID" value="KPB01260.1"/>
    <property type="molecule type" value="Genomic_DNA"/>
</dbReference>
<keyword evidence="4 6" id="KW-1133">Transmembrane helix</keyword>
<dbReference type="Gene3D" id="1.20.1260.100">
    <property type="entry name" value="TspO/MBR protein"/>
    <property type="match status" value="1"/>
</dbReference>
<dbReference type="PIRSF" id="PIRSF005859">
    <property type="entry name" value="PBR"/>
    <property type="match status" value="1"/>
</dbReference>
<evidence type="ECO:0000256" key="6">
    <source>
        <dbReference type="SAM" id="Phobius"/>
    </source>
</evidence>
<feature type="transmembrane region" description="Helical" evidence="6">
    <location>
        <begin position="45"/>
        <end position="66"/>
    </location>
</feature>
<dbReference type="FunFam" id="1.20.1260.100:FF:000001">
    <property type="entry name" value="translocator protein 2"/>
    <property type="match status" value="1"/>
</dbReference>
<keyword evidence="5 6" id="KW-0472">Membrane</keyword>
<accession>A0A0M9GMI6</accession>
<dbReference type="CDD" id="cd15904">
    <property type="entry name" value="TSPO_MBR"/>
    <property type="match status" value="1"/>
</dbReference>
<gene>
    <name evidence="7" type="ORF">SU32_09305</name>
</gene>
<feature type="transmembrane region" description="Helical" evidence="6">
    <location>
        <begin position="73"/>
        <end position="91"/>
    </location>
</feature>
<dbReference type="Pfam" id="PF03073">
    <property type="entry name" value="TspO_MBR"/>
    <property type="match status" value="1"/>
</dbReference>
<feature type="transmembrane region" description="Helical" evidence="6">
    <location>
        <begin position="128"/>
        <end position="150"/>
    </location>
</feature>
<dbReference type="OrthoDB" id="9795496at2"/>
<name>A0A0M9GMI6_9HYPH</name>
<comment type="caution">
    <text evidence="7">The sequence shown here is derived from an EMBL/GenBank/DDBJ whole genome shotgun (WGS) entry which is preliminary data.</text>
</comment>
<dbReference type="Proteomes" id="UP000038011">
    <property type="component" value="Unassembled WGS sequence"/>
</dbReference>
<dbReference type="STRING" id="1514904.SU32_09305"/>
<dbReference type="PATRIC" id="fig|1514904.3.peg.690"/>
<dbReference type="GO" id="GO:0016020">
    <property type="term" value="C:membrane"/>
    <property type="evidence" value="ECO:0007669"/>
    <property type="project" value="UniProtKB-SubCell"/>
</dbReference>
<sequence length="153" mass="17821">MKTKYISLAAFLILCVGGGSFIGTQNLPGDWYDGLTKPFFNPPAWLFGPVWTVLYAMIAVAGWRTWMRDANGLLMKIWFAQLALNFTWSPVFFTYHWMLFAALIIILMIALTVYFITRIWNKDRLASWLMVPYLGWISFAFLLNISLWWLNFA</sequence>
<dbReference type="RefSeq" id="WP_053999101.1">
    <property type="nucleotide sequence ID" value="NZ_JXMU01000012.1"/>
</dbReference>
<dbReference type="InterPro" id="IPR038330">
    <property type="entry name" value="TspO/MBR-related_sf"/>
</dbReference>
<evidence type="ECO:0000313" key="8">
    <source>
        <dbReference type="Proteomes" id="UP000038011"/>
    </source>
</evidence>
<keyword evidence="8" id="KW-1185">Reference proteome</keyword>
<evidence type="ECO:0000313" key="7">
    <source>
        <dbReference type="EMBL" id="KPB01260.1"/>
    </source>
</evidence>
<dbReference type="PANTHER" id="PTHR10057">
    <property type="entry name" value="PERIPHERAL-TYPE BENZODIAZEPINE RECEPTOR"/>
    <property type="match status" value="1"/>
</dbReference>
<keyword evidence="3 6" id="KW-0812">Transmembrane</keyword>
<evidence type="ECO:0000256" key="1">
    <source>
        <dbReference type="ARBA" id="ARBA00004141"/>
    </source>
</evidence>
<organism evidence="7 8">
    <name type="scientific">Ahrensia marina</name>
    <dbReference type="NCBI Taxonomy" id="1514904"/>
    <lineage>
        <taxon>Bacteria</taxon>
        <taxon>Pseudomonadati</taxon>
        <taxon>Pseudomonadota</taxon>
        <taxon>Alphaproteobacteria</taxon>
        <taxon>Hyphomicrobiales</taxon>
        <taxon>Ahrensiaceae</taxon>
        <taxon>Ahrensia</taxon>
    </lineage>
</organism>
<evidence type="ECO:0000256" key="4">
    <source>
        <dbReference type="ARBA" id="ARBA00022989"/>
    </source>
</evidence>
<comment type="similarity">
    <text evidence="2">Belongs to the TspO/BZRP family.</text>
</comment>
<evidence type="ECO:0000256" key="3">
    <source>
        <dbReference type="ARBA" id="ARBA00022692"/>
    </source>
</evidence>
<reference evidence="7 8" key="1">
    <citation type="submission" date="2015-01" db="EMBL/GenBank/DDBJ databases">
        <title>Ahrensia donghaiensis sp. nov., a novel dimethylsulphoniopropionate-cleavage bacterium isolated from seawater and emended descriptions of the genus Ahrensia and Ahrensia kielensis.</title>
        <authorList>
            <person name="Liu J."/>
        </authorList>
    </citation>
    <scope>NUCLEOTIDE SEQUENCE [LARGE SCALE GENOMIC DNA]</scope>
    <source>
        <strain evidence="7 8">LZD062</strain>
    </source>
</reference>
<dbReference type="InterPro" id="IPR004307">
    <property type="entry name" value="TspO_MBR"/>
</dbReference>
<evidence type="ECO:0000256" key="2">
    <source>
        <dbReference type="ARBA" id="ARBA00007524"/>
    </source>
</evidence>
<dbReference type="GO" id="GO:0033013">
    <property type="term" value="P:tetrapyrrole metabolic process"/>
    <property type="evidence" value="ECO:0007669"/>
    <property type="project" value="UniProtKB-ARBA"/>
</dbReference>
<feature type="transmembrane region" description="Helical" evidence="6">
    <location>
        <begin position="97"/>
        <end position="116"/>
    </location>
</feature>
<dbReference type="PANTHER" id="PTHR10057:SF0">
    <property type="entry name" value="TRANSLOCATOR PROTEIN"/>
    <property type="match status" value="1"/>
</dbReference>
<comment type="subcellular location">
    <subcellularLocation>
        <location evidence="1">Membrane</location>
        <topology evidence="1">Multi-pass membrane protein</topology>
    </subcellularLocation>
</comment>
<evidence type="ECO:0000256" key="5">
    <source>
        <dbReference type="ARBA" id="ARBA00023136"/>
    </source>
</evidence>
<protein>
    <submittedName>
        <fullName evidence="7">CrtK/TspO family sensor protein</fullName>
    </submittedName>
</protein>
<dbReference type="AlphaFoldDB" id="A0A0M9GMI6"/>
<proteinExistence type="inferred from homology"/>